<dbReference type="Proteomes" id="UP000516052">
    <property type="component" value="Chromosome"/>
</dbReference>
<evidence type="ECO:0000313" key="3">
    <source>
        <dbReference type="Proteomes" id="UP000516052"/>
    </source>
</evidence>
<proteinExistence type="predicted"/>
<dbReference type="AlphaFoldDB" id="A0A7H0IFH5"/>
<organism evidence="2 3">
    <name type="scientific">Streptomyces roseirectus</name>
    <dbReference type="NCBI Taxonomy" id="2768066"/>
    <lineage>
        <taxon>Bacteria</taxon>
        <taxon>Bacillati</taxon>
        <taxon>Actinomycetota</taxon>
        <taxon>Actinomycetes</taxon>
        <taxon>Kitasatosporales</taxon>
        <taxon>Streptomycetaceae</taxon>
        <taxon>Streptomyces</taxon>
    </lineage>
</organism>
<dbReference type="KEGG" id="sroi:IAG44_20315"/>
<keyword evidence="3" id="KW-1185">Reference proteome</keyword>
<protein>
    <submittedName>
        <fullName evidence="2">DUF397 domain-containing protein</fullName>
    </submittedName>
</protein>
<dbReference type="EMBL" id="CP060828">
    <property type="protein sequence ID" value="QNP71541.1"/>
    <property type="molecule type" value="Genomic_DNA"/>
</dbReference>
<reference evidence="2 3" key="1">
    <citation type="submission" date="2020-08" db="EMBL/GenBank/DDBJ databases">
        <title>A novel species.</title>
        <authorList>
            <person name="Gao J."/>
        </authorList>
    </citation>
    <scope>NUCLEOTIDE SEQUENCE [LARGE SCALE GENOMIC DNA]</scope>
    <source>
        <strain evidence="2 3">CRXT-G-22</strain>
    </source>
</reference>
<evidence type="ECO:0000313" key="2">
    <source>
        <dbReference type="EMBL" id="QNP71541.1"/>
    </source>
</evidence>
<name>A0A7H0IFH5_9ACTN</name>
<gene>
    <name evidence="2" type="ORF">IAG44_20315</name>
</gene>
<dbReference type="RefSeq" id="WP_187748510.1">
    <property type="nucleotide sequence ID" value="NZ_CP060828.1"/>
</dbReference>
<sequence length="66" mass="7318">MEIEAPRWRKSSYTANQGNCVEVSLGETVAVRNSHRPVLGPISVHREAWALFVESIGMIDPPEAVE</sequence>
<accession>A0A7H0IFH5</accession>
<dbReference type="InterPro" id="IPR007278">
    <property type="entry name" value="DUF397"/>
</dbReference>
<evidence type="ECO:0000259" key="1">
    <source>
        <dbReference type="Pfam" id="PF04149"/>
    </source>
</evidence>
<feature type="domain" description="DUF397" evidence="1">
    <location>
        <begin position="7"/>
        <end position="56"/>
    </location>
</feature>
<dbReference type="Pfam" id="PF04149">
    <property type="entry name" value="DUF397"/>
    <property type="match status" value="1"/>
</dbReference>